<gene>
    <name evidence="2" type="ORF">IAD22_01980</name>
</gene>
<dbReference type="Gene3D" id="3.40.50.850">
    <property type="entry name" value="Isochorismatase-like"/>
    <property type="match status" value="1"/>
</dbReference>
<comment type="caution">
    <text evidence="2">The sequence shown here is derived from an EMBL/GenBank/DDBJ whole genome shotgun (WGS) entry which is preliminary data.</text>
</comment>
<sequence>MFKDFSEVMKENTASVLTDMFKELDSQASIQLNSFENEKTALIIVDMVNGFVKEGALSSPRVLAINERTAELVKACKENKIEMLAFCDSHNKDCQEFASYPPHCICETQEEKITSEIRKHFVGTEVKKNSTNGFIEPEFQKWLENHNNIENFIICGCCTDLCVLQFALSLKTDFNRRNVNKRVIVIQSLCETYDGGSHGGDISNLFAFYNMKTNGIEVPKDIVF</sequence>
<reference evidence="2" key="1">
    <citation type="submission" date="2020-10" db="EMBL/GenBank/DDBJ databases">
        <authorList>
            <person name="Gilroy R."/>
        </authorList>
    </citation>
    <scope>NUCLEOTIDE SEQUENCE</scope>
    <source>
        <strain evidence="2">ChiGjej1B1-1684</strain>
    </source>
</reference>
<dbReference type="InterPro" id="IPR000868">
    <property type="entry name" value="Isochorismatase-like_dom"/>
</dbReference>
<accession>A0A9D1LXA1</accession>
<dbReference type="GO" id="GO:0008936">
    <property type="term" value="F:nicotinamidase activity"/>
    <property type="evidence" value="ECO:0007669"/>
    <property type="project" value="InterPro"/>
</dbReference>
<proteinExistence type="predicted"/>
<dbReference type="InterPro" id="IPR044717">
    <property type="entry name" value="NIC1"/>
</dbReference>
<protein>
    <submittedName>
        <fullName evidence="2">Cysteine hydrolase</fullName>
    </submittedName>
</protein>
<name>A0A9D1LXA1_9FIRM</name>
<evidence type="ECO:0000259" key="1">
    <source>
        <dbReference type="Pfam" id="PF00857"/>
    </source>
</evidence>
<dbReference type="EMBL" id="DVNG01000030">
    <property type="protein sequence ID" value="HIU49769.1"/>
    <property type="molecule type" value="Genomic_DNA"/>
</dbReference>
<organism evidence="2 3">
    <name type="scientific">Candidatus Limousia pullorum</name>
    <dbReference type="NCBI Taxonomy" id="2840860"/>
    <lineage>
        <taxon>Bacteria</taxon>
        <taxon>Bacillati</taxon>
        <taxon>Bacillota</taxon>
        <taxon>Clostridia</taxon>
        <taxon>Eubacteriales</taxon>
        <taxon>Oscillospiraceae</taxon>
        <taxon>Oscillospiraceae incertae sedis</taxon>
        <taxon>Candidatus Limousia</taxon>
    </lineage>
</organism>
<dbReference type="InterPro" id="IPR036380">
    <property type="entry name" value="Isochorismatase-like_sf"/>
</dbReference>
<keyword evidence="2" id="KW-0378">Hydrolase</keyword>
<dbReference type="CDD" id="cd00431">
    <property type="entry name" value="cysteine_hydrolases"/>
    <property type="match status" value="1"/>
</dbReference>
<feature type="domain" description="Isochorismatase-like" evidence="1">
    <location>
        <begin position="40"/>
        <end position="206"/>
    </location>
</feature>
<evidence type="ECO:0000313" key="2">
    <source>
        <dbReference type="EMBL" id="HIU49769.1"/>
    </source>
</evidence>
<dbReference type="Pfam" id="PF00857">
    <property type="entry name" value="Isochorismatase"/>
    <property type="match status" value="1"/>
</dbReference>
<dbReference type="PANTHER" id="PTHR47297">
    <property type="match status" value="1"/>
</dbReference>
<reference evidence="2" key="2">
    <citation type="journal article" date="2021" name="PeerJ">
        <title>Extensive microbial diversity within the chicken gut microbiome revealed by metagenomics and culture.</title>
        <authorList>
            <person name="Gilroy R."/>
            <person name="Ravi A."/>
            <person name="Getino M."/>
            <person name="Pursley I."/>
            <person name="Horton D.L."/>
            <person name="Alikhan N.F."/>
            <person name="Baker D."/>
            <person name="Gharbi K."/>
            <person name="Hall N."/>
            <person name="Watson M."/>
            <person name="Adriaenssens E.M."/>
            <person name="Foster-Nyarko E."/>
            <person name="Jarju S."/>
            <person name="Secka A."/>
            <person name="Antonio M."/>
            <person name="Oren A."/>
            <person name="Chaudhuri R.R."/>
            <person name="La Ragione R."/>
            <person name="Hildebrand F."/>
            <person name="Pallen M.J."/>
        </authorList>
    </citation>
    <scope>NUCLEOTIDE SEQUENCE</scope>
    <source>
        <strain evidence="2">ChiGjej1B1-1684</strain>
    </source>
</reference>
<dbReference type="AlphaFoldDB" id="A0A9D1LXA1"/>
<dbReference type="PANTHER" id="PTHR47297:SF2">
    <property type="entry name" value="OS02G0606800 PROTEIN"/>
    <property type="match status" value="1"/>
</dbReference>
<dbReference type="Proteomes" id="UP000824118">
    <property type="component" value="Unassembled WGS sequence"/>
</dbReference>
<dbReference type="GO" id="GO:0019365">
    <property type="term" value="P:pyridine nucleotide salvage"/>
    <property type="evidence" value="ECO:0007669"/>
    <property type="project" value="InterPro"/>
</dbReference>
<dbReference type="SUPFAM" id="SSF52499">
    <property type="entry name" value="Isochorismatase-like hydrolases"/>
    <property type="match status" value="1"/>
</dbReference>
<evidence type="ECO:0000313" key="3">
    <source>
        <dbReference type="Proteomes" id="UP000824118"/>
    </source>
</evidence>